<name>A0A918E6H8_9ACTN</name>
<dbReference type="GO" id="GO:0003700">
    <property type="term" value="F:DNA-binding transcription factor activity"/>
    <property type="evidence" value="ECO:0007669"/>
    <property type="project" value="TreeGrafter"/>
</dbReference>
<keyword evidence="1" id="KW-0805">Transcription regulation</keyword>
<dbReference type="GO" id="GO:0045892">
    <property type="term" value="P:negative regulation of DNA-templated transcription"/>
    <property type="evidence" value="ECO:0007669"/>
    <property type="project" value="TreeGrafter"/>
</dbReference>
<evidence type="ECO:0000256" key="1">
    <source>
        <dbReference type="ARBA" id="ARBA00023015"/>
    </source>
</evidence>
<sequence>MDEKLAVSSAGLRRDLEILEVLAGHGDGLDTDGFGVSWIAQRLGREKSQVSRALRALEAEGMVERDPLTRRYHLGWRLFALASRTQQARLVQVSAPFLRRLAATFNEDAHLCVLRGDQVLTLVSIPSSRAYHRIWEGVSVPVTMAAAGRSLLADWAPAQVRELLRAPLPAGLDSAVSDEERWMTDLGHARSFGYVVSDVELDDSPAAVSAPVWDHRGLITGAISVSITRLADVTHAHAMGRVIAETARELSAGLGRLPRPTGAEL</sequence>
<comment type="caution">
    <text evidence="6">The sequence shown here is derived from an EMBL/GenBank/DDBJ whole genome shotgun (WGS) entry which is preliminary data.</text>
</comment>
<dbReference type="Pfam" id="PF09339">
    <property type="entry name" value="HTH_IclR"/>
    <property type="match status" value="1"/>
</dbReference>
<dbReference type="InterPro" id="IPR036388">
    <property type="entry name" value="WH-like_DNA-bd_sf"/>
</dbReference>
<accession>A0A918E6H8</accession>
<protein>
    <submittedName>
        <fullName evidence="6">IclR family transcriptional regulator</fullName>
    </submittedName>
</protein>
<dbReference type="SUPFAM" id="SSF46785">
    <property type="entry name" value="Winged helix' DNA-binding domain"/>
    <property type="match status" value="1"/>
</dbReference>
<evidence type="ECO:0000313" key="6">
    <source>
        <dbReference type="EMBL" id="GGP06999.1"/>
    </source>
</evidence>
<dbReference type="Pfam" id="PF01614">
    <property type="entry name" value="IclR_C"/>
    <property type="match status" value="1"/>
</dbReference>
<dbReference type="InterPro" id="IPR014757">
    <property type="entry name" value="Tscrpt_reg_IclR_C"/>
</dbReference>
<dbReference type="SMART" id="SM00346">
    <property type="entry name" value="HTH_ICLR"/>
    <property type="match status" value="1"/>
</dbReference>
<dbReference type="AlphaFoldDB" id="A0A918E6H8"/>
<dbReference type="SUPFAM" id="SSF55781">
    <property type="entry name" value="GAF domain-like"/>
    <property type="match status" value="1"/>
</dbReference>
<reference evidence="6" key="2">
    <citation type="submission" date="2020-09" db="EMBL/GenBank/DDBJ databases">
        <authorList>
            <person name="Sun Q."/>
            <person name="Zhou Y."/>
        </authorList>
    </citation>
    <scope>NUCLEOTIDE SEQUENCE</scope>
    <source>
        <strain evidence="6">CGMCC 4.7430</strain>
    </source>
</reference>
<dbReference type="Gene3D" id="3.30.450.40">
    <property type="match status" value="1"/>
</dbReference>
<evidence type="ECO:0000313" key="7">
    <source>
        <dbReference type="Proteomes" id="UP000660745"/>
    </source>
</evidence>
<feature type="domain" description="IclR-ED" evidence="5">
    <location>
        <begin position="77"/>
        <end position="256"/>
    </location>
</feature>
<reference evidence="6" key="1">
    <citation type="journal article" date="2014" name="Int. J. Syst. Evol. Microbiol.">
        <title>Complete genome sequence of Corynebacterium casei LMG S-19264T (=DSM 44701T), isolated from a smear-ripened cheese.</title>
        <authorList>
            <consortium name="US DOE Joint Genome Institute (JGI-PGF)"/>
            <person name="Walter F."/>
            <person name="Albersmeier A."/>
            <person name="Kalinowski J."/>
            <person name="Ruckert C."/>
        </authorList>
    </citation>
    <scope>NUCLEOTIDE SEQUENCE</scope>
    <source>
        <strain evidence="6">CGMCC 4.7430</strain>
    </source>
</reference>
<dbReference type="InterPro" id="IPR005471">
    <property type="entry name" value="Tscrpt_reg_IclR_N"/>
</dbReference>
<evidence type="ECO:0000256" key="2">
    <source>
        <dbReference type="ARBA" id="ARBA00023125"/>
    </source>
</evidence>
<dbReference type="RefSeq" id="WP_189139499.1">
    <property type="nucleotide sequence ID" value="NZ_BMNK01000005.1"/>
</dbReference>
<dbReference type="InterPro" id="IPR029016">
    <property type="entry name" value="GAF-like_dom_sf"/>
</dbReference>
<evidence type="ECO:0000259" key="4">
    <source>
        <dbReference type="PROSITE" id="PS51077"/>
    </source>
</evidence>
<gene>
    <name evidence="6" type="ORF">GCM10012278_33010</name>
</gene>
<dbReference type="InterPro" id="IPR050707">
    <property type="entry name" value="HTH_MetabolicPath_Reg"/>
</dbReference>
<dbReference type="PROSITE" id="PS51077">
    <property type="entry name" value="HTH_ICLR"/>
    <property type="match status" value="1"/>
</dbReference>
<evidence type="ECO:0000259" key="5">
    <source>
        <dbReference type="PROSITE" id="PS51078"/>
    </source>
</evidence>
<dbReference type="PROSITE" id="PS51078">
    <property type="entry name" value="ICLR_ED"/>
    <property type="match status" value="1"/>
</dbReference>
<dbReference type="PANTHER" id="PTHR30136">
    <property type="entry name" value="HELIX-TURN-HELIX TRANSCRIPTIONAL REGULATOR, ICLR FAMILY"/>
    <property type="match status" value="1"/>
</dbReference>
<feature type="domain" description="HTH iclR-type" evidence="4">
    <location>
        <begin position="9"/>
        <end position="76"/>
    </location>
</feature>
<dbReference type="Gene3D" id="1.10.10.10">
    <property type="entry name" value="Winged helix-like DNA-binding domain superfamily/Winged helix DNA-binding domain"/>
    <property type="match status" value="1"/>
</dbReference>
<dbReference type="Proteomes" id="UP000660745">
    <property type="component" value="Unassembled WGS sequence"/>
</dbReference>
<evidence type="ECO:0000256" key="3">
    <source>
        <dbReference type="ARBA" id="ARBA00023163"/>
    </source>
</evidence>
<keyword evidence="7" id="KW-1185">Reference proteome</keyword>
<dbReference type="PANTHER" id="PTHR30136:SF24">
    <property type="entry name" value="HTH-TYPE TRANSCRIPTIONAL REPRESSOR ALLR"/>
    <property type="match status" value="1"/>
</dbReference>
<dbReference type="GO" id="GO:0003677">
    <property type="term" value="F:DNA binding"/>
    <property type="evidence" value="ECO:0007669"/>
    <property type="project" value="UniProtKB-KW"/>
</dbReference>
<proteinExistence type="predicted"/>
<dbReference type="InterPro" id="IPR036390">
    <property type="entry name" value="WH_DNA-bd_sf"/>
</dbReference>
<dbReference type="EMBL" id="BMNK01000005">
    <property type="protein sequence ID" value="GGP06999.1"/>
    <property type="molecule type" value="Genomic_DNA"/>
</dbReference>
<keyword evidence="2" id="KW-0238">DNA-binding</keyword>
<keyword evidence="3" id="KW-0804">Transcription</keyword>
<organism evidence="6 7">
    <name type="scientific">Nonomuraea glycinis</name>
    <dbReference type="NCBI Taxonomy" id="2047744"/>
    <lineage>
        <taxon>Bacteria</taxon>
        <taxon>Bacillati</taxon>
        <taxon>Actinomycetota</taxon>
        <taxon>Actinomycetes</taxon>
        <taxon>Streptosporangiales</taxon>
        <taxon>Streptosporangiaceae</taxon>
        <taxon>Nonomuraea</taxon>
    </lineage>
</organism>